<protein>
    <submittedName>
        <fullName evidence="2">Uncharacterized protein</fullName>
    </submittedName>
</protein>
<keyword evidence="3" id="KW-1185">Reference proteome</keyword>
<dbReference type="PATRIC" id="fig|1217695.3.peg.465"/>
<dbReference type="RefSeq" id="WP_005269875.1">
    <property type="nucleotide sequence ID" value="NZ_KB850193.1"/>
</dbReference>
<proteinExistence type="predicted"/>
<feature type="region of interest" description="Disordered" evidence="1">
    <location>
        <begin position="1"/>
        <end position="48"/>
    </location>
</feature>
<evidence type="ECO:0000313" key="3">
    <source>
        <dbReference type="Proteomes" id="UP000013009"/>
    </source>
</evidence>
<feature type="compositionally biased region" description="Polar residues" evidence="1">
    <location>
        <begin position="35"/>
        <end position="48"/>
    </location>
</feature>
<dbReference type="EMBL" id="APRZ01000006">
    <property type="protein sequence ID" value="ENX36319.1"/>
    <property type="molecule type" value="Genomic_DNA"/>
</dbReference>
<accession>N9PRX2</accession>
<dbReference type="Proteomes" id="UP000013009">
    <property type="component" value="Unassembled WGS sequence"/>
</dbReference>
<sequence length="107" mass="11797">MTRRVQTPGATAAQPEETKAADSQTQQQTDAALQHINNSTSDDPQEQQVLGQIDNHSEAILANQELILEGQKRIENKLDQLLSAGGIEVAKKMRWVQGKNGHELKEV</sequence>
<evidence type="ECO:0000256" key="1">
    <source>
        <dbReference type="SAM" id="MobiDB-lite"/>
    </source>
</evidence>
<feature type="compositionally biased region" description="Low complexity" evidence="1">
    <location>
        <begin position="21"/>
        <end position="32"/>
    </location>
</feature>
<comment type="caution">
    <text evidence="2">The sequence shown here is derived from an EMBL/GenBank/DDBJ whole genome shotgun (WGS) entry which is preliminary data.</text>
</comment>
<dbReference type="HOGENOM" id="CLU_2204368_0_0_6"/>
<organism evidence="2 3">
    <name type="scientific">Acinetobacter colistiniresistens</name>
    <dbReference type="NCBI Taxonomy" id="280145"/>
    <lineage>
        <taxon>Bacteria</taxon>
        <taxon>Pseudomonadati</taxon>
        <taxon>Pseudomonadota</taxon>
        <taxon>Gammaproteobacteria</taxon>
        <taxon>Moraxellales</taxon>
        <taxon>Moraxellaceae</taxon>
        <taxon>Acinetobacter</taxon>
    </lineage>
</organism>
<reference evidence="2 3" key="1">
    <citation type="submission" date="2013-02" db="EMBL/GenBank/DDBJ databases">
        <title>The Genome Sequence of Acinetobacter sp. NIPH 1859.</title>
        <authorList>
            <consortium name="The Broad Institute Genome Sequencing Platform"/>
            <consortium name="The Broad Institute Genome Sequencing Center for Infectious Disease"/>
            <person name="Cerqueira G."/>
            <person name="Feldgarden M."/>
            <person name="Courvalin P."/>
            <person name="Perichon B."/>
            <person name="Grillot-Courvalin C."/>
            <person name="Clermont D."/>
            <person name="Rocha E."/>
            <person name="Yoon E.-J."/>
            <person name="Nemec A."/>
            <person name="Walker B."/>
            <person name="Young S.K."/>
            <person name="Zeng Q."/>
            <person name="Gargeya S."/>
            <person name="Fitzgerald M."/>
            <person name="Haas B."/>
            <person name="Abouelleil A."/>
            <person name="Alvarado L."/>
            <person name="Arachchi H.M."/>
            <person name="Berlin A.M."/>
            <person name="Chapman S.B."/>
            <person name="Dewar J."/>
            <person name="Goldberg J."/>
            <person name="Griggs A."/>
            <person name="Gujja S."/>
            <person name="Hansen M."/>
            <person name="Howarth C."/>
            <person name="Imamovic A."/>
            <person name="Larimer J."/>
            <person name="McCowan C."/>
            <person name="Murphy C."/>
            <person name="Neiman D."/>
            <person name="Pearson M."/>
            <person name="Priest M."/>
            <person name="Roberts A."/>
            <person name="Saif S."/>
            <person name="Shea T."/>
            <person name="Sisk P."/>
            <person name="Sykes S."/>
            <person name="Wortman J."/>
            <person name="Nusbaum C."/>
            <person name="Birren B."/>
        </authorList>
    </citation>
    <scope>NUCLEOTIDE SEQUENCE [LARGE SCALE GENOMIC DNA]</scope>
    <source>
        <strain evidence="2 3">NIPH 1859</strain>
    </source>
</reference>
<evidence type="ECO:0000313" key="2">
    <source>
        <dbReference type="EMBL" id="ENX36319.1"/>
    </source>
</evidence>
<gene>
    <name evidence="2" type="ORF">F889_00481</name>
</gene>
<dbReference type="AlphaFoldDB" id="N9PRX2"/>
<name>N9PRX2_9GAMM</name>
<dbReference type="OrthoDB" id="9993746at2"/>